<feature type="compositionally biased region" description="Polar residues" evidence="1">
    <location>
        <begin position="685"/>
        <end position="708"/>
    </location>
</feature>
<dbReference type="STRING" id="105231.A0A1Y1I7M7"/>
<dbReference type="Proteomes" id="UP000054558">
    <property type="component" value="Unassembled WGS sequence"/>
</dbReference>
<feature type="domain" description="MutL C-terminal dimerisation" evidence="2">
    <location>
        <begin position="472"/>
        <end position="634"/>
    </location>
</feature>
<feature type="compositionally biased region" description="Low complexity" evidence="1">
    <location>
        <begin position="214"/>
        <end position="224"/>
    </location>
</feature>
<feature type="region of interest" description="Disordered" evidence="1">
    <location>
        <begin position="284"/>
        <end position="421"/>
    </location>
</feature>
<gene>
    <name evidence="3" type="ORF">KFL_002620090</name>
</gene>
<dbReference type="InterPro" id="IPR037198">
    <property type="entry name" value="MutL_C_sf"/>
</dbReference>
<evidence type="ECO:0000313" key="4">
    <source>
        <dbReference type="Proteomes" id="UP000054558"/>
    </source>
</evidence>
<evidence type="ECO:0000256" key="1">
    <source>
        <dbReference type="SAM" id="MobiDB-lite"/>
    </source>
</evidence>
<dbReference type="PANTHER" id="PTHR10073:SF47">
    <property type="entry name" value="DNA MISMATCH REPAIR PROTEIN MLH3"/>
    <property type="match status" value="1"/>
</dbReference>
<dbReference type="Pfam" id="PF08676">
    <property type="entry name" value="MutL_C"/>
    <property type="match status" value="1"/>
</dbReference>
<dbReference type="SMART" id="SM00853">
    <property type="entry name" value="MutL_C"/>
    <property type="match status" value="1"/>
</dbReference>
<dbReference type="OrthoDB" id="429932at2759"/>
<reference evidence="3 4" key="1">
    <citation type="journal article" date="2014" name="Nat. Commun.">
        <title>Klebsormidium flaccidum genome reveals primary factors for plant terrestrial adaptation.</title>
        <authorList>
            <person name="Hori K."/>
            <person name="Maruyama F."/>
            <person name="Fujisawa T."/>
            <person name="Togashi T."/>
            <person name="Yamamoto N."/>
            <person name="Seo M."/>
            <person name="Sato S."/>
            <person name="Yamada T."/>
            <person name="Mori H."/>
            <person name="Tajima N."/>
            <person name="Moriyama T."/>
            <person name="Ikeuchi M."/>
            <person name="Watanabe M."/>
            <person name="Wada H."/>
            <person name="Kobayashi K."/>
            <person name="Saito M."/>
            <person name="Masuda T."/>
            <person name="Sasaki-Sekimoto Y."/>
            <person name="Mashiguchi K."/>
            <person name="Awai K."/>
            <person name="Shimojima M."/>
            <person name="Masuda S."/>
            <person name="Iwai M."/>
            <person name="Nobusawa T."/>
            <person name="Narise T."/>
            <person name="Kondo S."/>
            <person name="Saito H."/>
            <person name="Sato R."/>
            <person name="Murakawa M."/>
            <person name="Ihara Y."/>
            <person name="Oshima-Yamada Y."/>
            <person name="Ohtaka K."/>
            <person name="Satoh M."/>
            <person name="Sonobe K."/>
            <person name="Ishii M."/>
            <person name="Ohtani R."/>
            <person name="Kanamori-Sato M."/>
            <person name="Honoki R."/>
            <person name="Miyazaki D."/>
            <person name="Mochizuki H."/>
            <person name="Umetsu J."/>
            <person name="Higashi K."/>
            <person name="Shibata D."/>
            <person name="Kamiya Y."/>
            <person name="Sato N."/>
            <person name="Nakamura Y."/>
            <person name="Tabata S."/>
            <person name="Ida S."/>
            <person name="Kurokawa K."/>
            <person name="Ohta H."/>
        </authorList>
    </citation>
    <scope>NUCLEOTIDE SEQUENCE [LARGE SCALE GENOMIC DNA]</scope>
    <source>
        <strain evidence="3 4">NIES-2285</strain>
    </source>
</reference>
<dbReference type="Gene3D" id="3.30.1370.100">
    <property type="entry name" value="MutL, C-terminal domain, regulatory subdomain"/>
    <property type="match status" value="1"/>
</dbReference>
<dbReference type="GO" id="GO:0006298">
    <property type="term" value="P:mismatch repair"/>
    <property type="evidence" value="ECO:0000318"/>
    <property type="project" value="GO_Central"/>
</dbReference>
<feature type="region of interest" description="Disordered" evidence="1">
    <location>
        <begin position="202"/>
        <end position="226"/>
    </location>
</feature>
<protein>
    <submittedName>
        <fullName evidence="3">DNA mismatch repair protein</fullName>
    </submittedName>
</protein>
<dbReference type="InterPro" id="IPR042121">
    <property type="entry name" value="MutL_C_regsub"/>
</dbReference>
<name>A0A1Y1I7M7_KLENI</name>
<keyword evidence="4" id="KW-1185">Reference proteome</keyword>
<dbReference type="PANTHER" id="PTHR10073">
    <property type="entry name" value="DNA MISMATCH REPAIR PROTEIN MLH, PMS, MUTL"/>
    <property type="match status" value="1"/>
</dbReference>
<dbReference type="InterPro" id="IPR014721">
    <property type="entry name" value="Ribsml_uS5_D2-typ_fold_subgr"/>
</dbReference>
<dbReference type="InterPro" id="IPR020568">
    <property type="entry name" value="Ribosomal_Su5_D2-typ_SF"/>
</dbReference>
<dbReference type="Gene3D" id="3.30.230.10">
    <property type="match status" value="1"/>
</dbReference>
<feature type="compositionally biased region" description="Basic and acidic residues" evidence="1">
    <location>
        <begin position="295"/>
        <end position="306"/>
    </location>
</feature>
<dbReference type="GO" id="GO:0016887">
    <property type="term" value="F:ATP hydrolysis activity"/>
    <property type="evidence" value="ECO:0000318"/>
    <property type="project" value="GO_Central"/>
</dbReference>
<dbReference type="SUPFAM" id="SSF118116">
    <property type="entry name" value="DNA mismatch repair protein MutL"/>
    <property type="match status" value="1"/>
</dbReference>
<dbReference type="SUPFAM" id="SSF54211">
    <property type="entry name" value="Ribosomal protein S5 domain 2-like"/>
    <property type="match status" value="1"/>
</dbReference>
<feature type="region of interest" description="Disordered" evidence="1">
    <location>
        <begin position="681"/>
        <end position="710"/>
    </location>
</feature>
<dbReference type="GO" id="GO:0032300">
    <property type="term" value="C:mismatch repair complex"/>
    <property type="evidence" value="ECO:0000318"/>
    <property type="project" value="GO_Central"/>
</dbReference>
<dbReference type="GO" id="GO:0005524">
    <property type="term" value="F:ATP binding"/>
    <property type="evidence" value="ECO:0007669"/>
    <property type="project" value="InterPro"/>
</dbReference>
<evidence type="ECO:0000259" key="2">
    <source>
        <dbReference type="SMART" id="SM00853"/>
    </source>
</evidence>
<dbReference type="InterPro" id="IPR042120">
    <property type="entry name" value="MutL_C_dimsub"/>
</dbReference>
<dbReference type="EMBL" id="DF237211">
    <property type="protein sequence ID" value="GAQ85942.1"/>
    <property type="molecule type" value="Genomic_DNA"/>
</dbReference>
<dbReference type="InterPro" id="IPR038973">
    <property type="entry name" value="MutL/Mlh/Pms-like"/>
</dbReference>
<accession>A0A1Y1I7M7</accession>
<evidence type="ECO:0000313" key="3">
    <source>
        <dbReference type="EMBL" id="GAQ85942.1"/>
    </source>
</evidence>
<dbReference type="Gene3D" id="3.30.1540.20">
    <property type="entry name" value="MutL, C-terminal domain, dimerisation subdomain"/>
    <property type="match status" value="1"/>
</dbReference>
<proteinExistence type="predicted"/>
<dbReference type="AlphaFoldDB" id="A0A1Y1I7M7"/>
<sequence>MRPTFILNLDCPCSEYDITFEPTKSYVEFKDWSTVISCLQHALDEVWGPLCSGLAGHSGTRLSCPSQPCPLDGVKAIDELDMEEDPLTSWFKESKQATTQNDERLRPRLLSDFERSPLDPDPFDTICHEPQILPCNPEPLLGFVKMDVTIEGPRREDQLAGLAFEEDDLDREHAMEVDWESPSQVSKPFQVQWFDSFDSRRPRSGLEQGVANRSPTPVTPSSPSFSELDYAQEYNHFRPAVHPAKSPFRDVDIEDRMRGSTPSFDAHLDPQWDLFEPVQGYSIAARSQHDASSGTEHRGRKADQSKLGKAPRLRSAQGAAMHGQELLDPHFLKQAGTGRRKTVEDRAWTAASSRKKRRREDSHSLPRRPQSAPPFARPKKRYGPESGASLAPSDPSKGNTAGTRIAQASPEAASLTKWRTSRDNEEVQDMYKAWQNPCFRAADSDILELEIDSHPNIVPKEISSDMLQRLRVFQQLDRKFIAAVAGNTLVIIDQHAADERVRLEELKEMVLGVKDSETTTSSNLLKEAIKLALTPADEQVLRTHKRVVEQWGWNYTFERLPTAAGIWNKAPGHRGQVLLTAVPRIQDATLTAPDLLEYVQQLQDTQSTSSVPPSIIRLLNSKACRGAIMFGDSLLPGECLQLLKHLQRTHLPFQCAHGRPTMVPLVNLSVFARKYLATAPDADNARSSQRGRNATGTLKSGGTESAARSTAARGLFQHAVALSRARSRLQRAEE</sequence>
<organism evidence="3 4">
    <name type="scientific">Klebsormidium nitens</name>
    <name type="common">Green alga</name>
    <name type="synonym">Ulothrix nitens</name>
    <dbReference type="NCBI Taxonomy" id="105231"/>
    <lineage>
        <taxon>Eukaryota</taxon>
        <taxon>Viridiplantae</taxon>
        <taxon>Streptophyta</taxon>
        <taxon>Klebsormidiophyceae</taxon>
        <taxon>Klebsormidiales</taxon>
        <taxon>Klebsormidiaceae</taxon>
        <taxon>Klebsormidium</taxon>
    </lineage>
</organism>
<dbReference type="InterPro" id="IPR014790">
    <property type="entry name" value="MutL_C"/>
</dbReference>
<dbReference type="GO" id="GO:0140664">
    <property type="term" value="F:ATP-dependent DNA damage sensor activity"/>
    <property type="evidence" value="ECO:0007669"/>
    <property type="project" value="InterPro"/>
</dbReference>